<gene>
    <name evidence="2" type="ORF">PCAR00345_LOCUS32155</name>
</gene>
<accession>A0A7S4F7L1</accession>
<dbReference type="EMBL" id="HBIZ01050270">
    <property type="protein sequence ID" value="CAE0779516.1"/>
    <property type="molecule type" value="Transcribed_RNA"/>
</dbReference>
<name>A0A7S4F7L1_CHRCT</name>
<protein>
    <submittedName>
        <fullName evidence="2">Uncharacterized protein</fullName>
    </submittedName>
</protein>
<proteinExistence type="predicted"/>
<feature type="region of interest" description="Disordered" evidence="1">
    <location>
        <begin position="1"/>
        <end position="33"/>
    </location>
</feature>
<evidence type="ECO:0000313" key="2">
    <source>
        <dbReference type="EMBL" id="CAE0779516.1"/>
    </source>
</evidence>
<dbReference type="AlphaFoldDB" id="A0A7S4F7L1"/>
<dbReference type="PANTHER" id="PTHR47026:SF2">
    <property type="entry name" value="FLAGELLAR ASSOCIATED PROTEIN"/>
    <property type="match status" value="1"/>
</dbReference>
<reference evidence="2" key="1">
    <citation type="submission" date="2021-01" db="EMBL/GenBank/DDBJ databases">
        <authorList>
            <person name="Corre E."/>
            <person name="Pelletier E."/>
            <person name="Niang G."/>
            <person name="Scheremetjew M."/>
            <person name="Finn R."/>
            <person name="Kale V."/>
            <person name="Holt S."/>
            <person name="Cochrane G."/>
            <person name="Meng A."/>
            <person name="Brown T."/>
            <person name="Cohen L."/>
        </authorList>
    </citation>
    <scope>NUCLEOTIDE SEQUENCE</scope>
    <source>
        <strain evidence="2">CCMP645</strain>
    </source>
</reference>
<sequence length="297" mass="34277">MAVKATRPSFSRGADGRTPSNVPEFQQRMEDLSMQTTRNLSLGDYESAQNTFYSIDATRKDQLKFRQDKEQKRQDIEKSNLGKSYSVEKARFEAEWAKKEAEIDLVCQEKMQVLDETHQIGIANLEQEIAAKVKSFRFKASVALLQLEDTERRLGLANEFKQAAEVRARAQRLRKIEEAAYEARRQEIESRPRQQLREAQEAERRFTEQKCHAMKVELKRKRDKAAAVLRQRYRNLELDMTHSFALETVAQAEIGSVKTHNSRSEQSSTFRGSLKLEALTGTKFDVPDVSRMPDIVD</sequence>
<dbReference type="PANTHER" id="PTHR47026">
    <property type="entry name" value="PIGMENTOSA GTPASE REGULATOR-LIKE PROTEIN, PUTATIVE-RELATED"/>
    <property type="match status" value="1"/>
</dbReference>
<evidence type="ECO:0000256" key="1">
    <source>
        <dbReference type="SAM" id="MobiDB-lite"/>
    </source>
</evidence>
<organism evidence="2">
    <name type="scientific">Chrysotila carterae</name>
    <name type="common">Marine alga</name>
    <name type="synonym">Syracosphaera carterae</name>
    <dbReference type="NCBI Taxonomy" id="13221"/>
    <lineage>
        <taxon>Eukaryota</taxon>
        <taxon>Haptista</taxon>
        <taxon>Haptophyta</taxon>
        <taxon>Prymnesiophyceae</taxon>
        <taxon>Isochrysidales</taxon>
        <taxon>Isochrysidaceae</taxon>
        <taxon>Chrysotila</taxon>
    </lineage>
</organism>